<feature type="region of interest" description="Disordered" evidence="1">
    <location>
        <begin position="347"/>
        <end position="367"/>
    </location>
</feature>
<gene>
    <name evidence="2" type="ORF">TeGR_g8915</name>
</gene>
<evidence type="ECO:0000256" key="1">
    <source>
        <dbReference type="SAM" id="MobiDB-lite"/>
    </source>
</evidence>
<reference evidence="2 3" key="1">
    <citation type="journal article" date="2023" name="Commun. Biol.">
        <title>Genome analysis of Parmales, the sister group of diatoms, reveals the evolutionary specialization of diatoms from phago-mixotrophs to photoautotrophs.</title>
        <authorList>
            <person name="Ban H."/>
            <person name="Sato S."/>
            <person name="Yoshikawa S."/>
            <person name="Yamada K."/>
            <person name="Nakamura Y."/>
            <person name="Ichinomiya M."/>
            <person name="Sato N."/>
            <person name="Blanc-Mathieu R."/>
            <person name="Endo H."/>
            <person name="Kuwata A."/>
            <person name="Ogata H."/>
        </authorList>
    </citation>
    <scope>NUCLEOTIDE SEQUENCE [LARGE SCALE GENOMIC DNA]</scope>
</reference>
<evidence type="ECO:0000313" key="3">
    <source>
        <dbReference type="Proteomes" id="UP001165060"/>
    </source>
</evidence>
<proteinExistence type="predicted"/>
<feature type="region of interest" description="Disordered" evidence="1">
    <location>
        <begin position="294"/>
        <end position="334"/>
    </location>
</feature>
<feature type="compositionally biased region" description="Gly residues" evidence="1">
    <location>
        <begin position="302"/>
        <end position="318"/>
    </location>
</feature>
<dbReference type="Proteomes" id="UP001165060">
    <property type="component" value="Unassembled WGS sequence"/>
</dbReference>
<comment type="caution">
    <text evidence="2">The sequence shown here is derived from an EMBL/GenBank/DDBJ whole genome shotgun (WGS) entry which is preliminary data.</text>
</comment>
<accession>A0ABQ6MR82</accession>
<keyword evidence="3" id="KW-1185">Reference proteome</keyword>
<dbReference type="EMBL" id="BRYB01003148">
    <property type="protein sequence ID" value="GMI31440.1"/>
    <property type="molecule type" value="Genomic_DNA"/>
</dbReference>
<name>A0ABQ6MR82_9STRA</name>
<protein>
    <recommendedName>
        <fullName evidence="4">GATA-type domain-containing protein</fullName>
    </recommendedName>
</protein>
<evidence type="ECO:0000313" key="2">
    <source>
        <dbReference type="EMBL" id="GMI31440.1"/>
    </source>
</evidence>
<evidence type="ECO:0008006" key="4">
    <source>
        <dbReference type="Google" id="ProtNLM"/>
    </source>
</evidence>
<sequence length="367" mass="39016">MGGGGSTYDLGAMGSFGEAFRASLIIELKNWATMNRNPDVVRDTCGDAYLGAPYHAKKKNGLSTLVLNRQFRNLPARTSLDPRERFYREPCSVVAAAKGWITETEGLQLEVQVAHSLGRQRKACLACHKVALRWGGGAGGSWRDVVCGACGALYEVKAKNKVVGIQEGAKVDGGSLWTLLGLKRDVPKFMVIVRRANEAGGEDAHKVFVARHKVGEVGVRFCHKIFSQKGKMSFKTIASLERVQGLGPVLTPWFDMKAREPEMAGWTKVSRWRRDFVTAVFKEVVEGAAEWDWGGVEEGGEEGGGGEGVGGEGVGGEGGGEEGEGGGGLGVGVGWVAEPSVLDGVKVLDSWEDFDDSPDAGTGGGGE</sequence>
<organism evidence="2 3">
    <name type="scientific">Tetraparma gracilis</name>
    <dbReference type="NCBI Taxonomy" id="2962635"/>
    <lineage>
        <taxon>Eukaryota</taxon>
        <taxon>Sar</taxon>
        <taxon>Stramenopiles</taxon>
        <taxon>Ochrophyta</taxon>
        <taxon>Bolidophyceae</taxon>
        <taxon>Parmales</taxon>
        <taxon>Triparmaceae</taxon>
        <taxon>Tetraparma</taxon>
    </lineage>
</organism>